<dbReference type="Pfam" id="PF07811">
    <property type="entry name" value="TadE"/>
    <property type="match status" value="1"/>
</dbReference>
<evidence type="ECO:0000313" key="2">
    <source>
        <dbReference type="EMBL" id="MBA0127382.1"/>
    </source>
</evidence>
<feature type="domain" description="TadE-like" evidence="1">
    <location>
        <begin position="10"/>
        <end position="52"/>
    </location>
</feature>
<dbReference type="InterPro" id="IPR049790">
    <property type="entry name" value="Rv3655c/TadE"/>
</dbReference>
<reference evidence="2 3" key="1">
    <citation type="submission" date="2020-07" db="EMBL/GenBank/DDBJ databases">
        <title>Genome of Haloechinothrix sp.</title>
        <authorList>
            <person name="Tang S.-K."/>
            <person name="Yang L."/>
            <person name="Zhu W.-Y."/>
        </authorList>
    </citation>
    <scope>NUCLEOTIDE SEQUENCE [LARGE SCALE GENOMIC DNA]</scope>
    <source>
        <strain evidence="2 3">YIM 98757</strain>
    </source>
</reference>
<evidence type="ECO:0000313" key="3">
    <source>
        <dbReference type="Proteomes" id="UP000582974"/>
    </source>
</evidence>
<dbReference type="Proteomes" id="UP000582974">
    <property type="component" value="Unassembled WGS sequence"/>
</dbReference>
<evidence type="ECO:0000259" key="1">
    <source>
        <dbReference type="Pfam" id="PF07811"/>
    </source>
</evidence>
<comment type="caution">
    <text evidence="2">The sequence shown here is derived from an EMBL/GenBank/DDBJ whole genome shotgun (WGS) entry which is preliminary data.</text>
</comment>
<accession>A0A838ADL3</accession>
<proteinExistence type="predicted"/>
<dbReference type="RefSeq" id="WP_180894217.1">
    <property type="nucleotide sequence ID" value="NZ_JACCKD010000007.1"/>
</dbReference>
<gene>
    <name evidence="2" type="ORF">H0B56_17690</name>
</gene>
<keyword evidence="3" id="KW-1185">Reference proteome</keyword>
<name>A0A838ADL3_9PSEU</name>
<dbReference type="NCBIfam" id="NF041390">
    <property type="entry name" value="TadE_Rv3655c"/>
    <property type="match status" value="1"/>
</dbReference>
<dbReference type="EMBL" id="JACCKD010000007">
    <property type="protein sequence ID" value="MBA0127382.1"/>
    <property type="molecule type" value="Genomic_DNA"/>
</dbReference>
<dbReference type="AlphaFoldDB" id="A0A838ADL3"/>
<protein>
    <submittedName>
        <fullName evidence="2">Pilus assembly protein</fullName>
    </submittedName>
</protein>
<sequence length="126" mass="12594">MLAKGSSERGSVTVEAALALASLVAVLVATIAGVAAVTDQLRCTDAAREAARLIARGQAERADEAVSRIAPADARWEVDESTNGIAVTVTVVPAGGLLPGVIVRGDAFAVPEPVAAQPGELQGGVP</sequence>
<dbReference type="InterPro" id="IPR012495">
    <property type="entry name" value="TadE-like_dom"/>
</dbReference>
<organism evidence="2 3">
    <name type="scientific">Haloechinothrix aidingensis</name>
    <dbReference type="NCBI Taxonomy" id="2752311"/>
    <lineage>
        <taxon>Bacteria</taxon>
        <taxon>Bacillati</taxon>
        <taxon>Actinomycetota</taxon>
        <taxon>Actinomycetes</taxon>
        <taxon>Pseudonocardiales</taxon>
        <taxon>Pseudonocardiaceae</taxon>
        <taxon>Haloechinothrix</taxon>
    </lineage>
</organism>